<feature type="transmembrane region" description="Helical" evidence="1">
    <location>
        <begin position="41"/>
        <end position="62"/>
    </location>
</feature>
<evidence type="ECO:0008006" key="4">
    <source>
        <dbReference type="Google" id="ProtNLM"/>
    </source>
</evidence>
<sequence length="144" mass="16089">MLRKSNQNKKIYIGLIVLGILSIIFGTVFQQYVESTPNLKMTAGMIVGVGGAFVAIGVIRLIKFKKSTPEKLKAEEIELKDERNIQILRATYSVVAAASILIFAIMAFVFLLMDYMVPAWITISGIYVEVVIFFIAYKIISSKM</sequence>
<dbReference type="RefSeq" id="WP_092455455.1">
    <property type="nucleotide sequence ID" value="NZ_FOJI01000012.1"/>
</dbReference>
<reference evidence="2 3" key="1">
    <citation type="submission" date="2016-10" db="EMBL/GenBank/DDBJ databases">
        <authorList>
            <person name="de Groot N.N."/>
        </authorList>
    </citation>
    <scope>NUCLEOTIDE SEQUENCE [LARGE SCALE GENOMIC DNA]</scope>
    <source>
        <strain evidence="2 3">DSM 9179</strain>
    </source>
</reference>
<proteinExistence type="predicted"/>
<organism evidence="2 3">
    <name type="scientific">[Clostridium] fimetarium</name>
    <dbReference type="NCBI Taxonomy" id="99656"/>
    <lineage>
        <taxon>Bacteria</taxon>
        <taxon>Bacillati</taxon>
        <taxon>Bacillota</taxon>
        <taxon>Clostridia</taxon>
        <taxon>Lachnospirales</taxon>
        <taxon>Lachnospiraceae</taxon>
    </lineage>
</organism>
<keyword evidence="3" id="KW-1185">Reference proteome</keyword>
<gene>
    <name evidence="2" type="ORF">SAMN05421659_11293</name>
</gene>
<dbReference type="STRING" id="99656.SAMN05421659_11293"/>
<keyword evidence="1" id="KW-1133">Transmembrane helix</keyword>
<keyword evidence="1" id="KW-0812">Transmembrane</keyword>
<dbReference type="EMBL" id="FOJI01000012">
    <property type="protein sequence ID" value="SEW36443.1"/>
    <property type="molecule type" value="Genomic_DNA"/>
</dbReference>
<feature type="transmembrane region" description="Helical" evidence="1">
    <location>
        <begin position="119"/>
        <end position="140"/>
    </location>
</feature>
<dbReference type="AlphaFoldDB" id="A0A1I0R6Y7"/>
<evidence type="ECO:0000256" key="1">
    <source>
        <dbReference type="SAM" id="Phobius"/>
    </source>
</evidence>
<feature type="transmembrane region" description="Helical" evidence="1">
    <location>
        <begin position="90"/>
        <end position="113"/>
    </location>
</feature>
<evidence type="ECO:0000313" key="3">
    <source>
        <dbReference type="Proteomes" id="UP000199701"/>
    </source>
</evidence>
<accession>A0A1I0R6Y7</accession>
<dbReference type="Proteomes" id="UP000199701">
    <property type="component" value="Unassembled WGS sequence"/>
</dbReference>
<name>A0A1I0R6Y7_9FIRM</name>
<keyword evidence="1" id="KW-0472">Membrane</keyword>
<evidence type="ECO:0000313" key="2">
    <source>
        <dbReference type="EMBL" id="SEW36443.1"/>
    </source>
</evidence>
<protein>
    <recommendedName>
        <fullName evidence="4">DUF2178 domain-containing protein</fullName>
    </recommendedName>
</protein>
<dbReference type="OrthoDB" id="2194123at2"/>
<feature type="transmembrane region" description="Helical" evidence="1">
    <location>
        <begin position="12"/>
        <end position="29"/>
    </location>
</feature>